<dbReference type="STRING" id="443144.GM21_3670"/>
<dbReference type="EMBL" id="CP001661">
    <property type="protein sequence ID" value="ACT19691.1"/>
    <property type="molecule type" value="Genomic_DNA"/>
</dbReference>
<proteinExistence type="predicted"/>
<organism evidence="2">
    <name type="scientific">Geobacter sp. (strain M21)</name>
    <dbReference type="NCBI Taxonomy" id="443144"/>
    <lineage>
        <taxon>Bacteria</taxon>
        <taxon>Pseudomonadati</taxon>
        <taxon>Thermodesulfobacteriota</taxon>
        <taxon>Desulfuromonadia</taxon>
        <taxon>Geobacterales</taxon>
        <taxon>Geobacteraceae</taxon>
        <taxon>Geobacter</taxon>
    </lineage>
</organism>
<accession>C6E6R3</accession>
<dbReference type="KEGG" id="gem:GM21_3670"/>
<dbReference type="OrthoDB" id="342502at2"/>
<protein>
    <submittedName>
        <fullName evidence="2">Uncharacterized protein</fullName>
    </submittedName>
</protein>
<dbReference type="HOGENOM" id="CLU_725220_0_0_7"/>
<reference evidence="2" key="1">
    <citation type="submission" date="2009-07" db="EMBL/GenBank/DDBJ databases">
        <title>Complete sequence of Geobacter sp. M21.</title>
        <authorList>
            <consortium name="US DOE Joint Genome Institute"/>
            <person name="Lucas S."/>
            <person name="Copeland A."/>
            <person name="Lapidus A."/>
            <person name="Glavina del Rio T."/>
            <person name="Dalin E."/>
            <person name="Tice H."/>
            <person name="Bruce D."/>
            <person name="Goodwin L."/>
            <person name="Pitluck S."/>
            <person name="Saunders E."/>
            <person name="Brettin T."/>
            <person name="Detter J.C."/>
            <person name="Han C."/>
            <person name="Larimer F."/>
            <person name="Land M."/>
            <person name="Hauser L."/>
            <person name="Kyrpides N."/>
            <person name="Ovchinnikova G."/>
            <person name="Lovley D."/>
        </authorList>
    </citation>
    <scope>NUCLEOTIDE SEQUENCE [LARGE SCALE GENOMIC DNA]</scope>
    <source>
        <strain evidence="2">M21</strain>
    </source>
</reference>
<sequence>MAAEERKQFEVLKEGFAKATFGGALSGCSTLAVGGPIKFAAVEDNGGLNPEEFYVTQARLLSMAVTPYRMFDFTKEGVLKAAVKLFEGLTLYANHRADVNDWKGLVQECVWDDKNDPPGINGMLVIDKTVDPKLARGVEIKALRSVSVTIWFKYERSHPNLDYFWDRLGEVVDGQLVRFIVTEITNAGEVSIVWEGEDPHAKTFSAPGNKPGAHSASNHEEEKEMKLTVATLAALGLAAGTEVTEEMLEQKIVGLTKQVDQLKVDAAVGVATLKETRERAVTLYKASKGEKVVESFVTNVLEKADLETCRAYCLEYEGEVEKNVPLACPKCGEKLARRSSVPEPVGGNLNAPGKRIDDFKSA</sequence>
<evidence type="ECO:0000256" key="1">
    <source>
        <dbReference type="SAM" id="MobiDB-lite"/>
    </source>
</evidence>
<feature type="region of interest" description="Disordered" evidence="1">
    <location>
        <begin position="201"/>
        <end position="222"/>
    </location>
</feature>
<evidence type="ECO:0000313" key="2">
    <source>
        <dbReference type="EMBL" id="ACT19691.1"/>
    </source>
</evidence>
<gene>
    <name evidence="2" type="ordered locus">GM21_3670</name>
</gene>
<feature type="region of interest" description="Disordered" evidence="1">
    <location>
        <begin position="337"/>
        <end position="362"/>
    </location>
</feature>
<dbReference type="AlphaFoldDB" id="C6E6R3"/>
<name>C6E6R3_GEOSM</name>